<dbReference type="PRINTS" id="PR00081">
    <property type="entry name" value="GDHRDH"/>
</dbReference>
<sequence length="328" mass="36289">MWILEEPYSVTVGYAGAILAVLSVVLIRLYLSFSCGACTSKKDMNGKTVIITGANSGIGLETTLDLAKRGARVIMACRNMLEAAKVRNTIAREAKNDNVVVRKLDLSSVQSIREFAAEINWREPRLDVLIHNAGMANTFSKKVTEDGFEVTMMTNMFGPFLLTHLLIDLLKKSAPSRIVVVASELYRLANVNMNKPNPVNTLPAYLYYASKYANILFTRELAQRLQGTGVSANCLHPGMIDSGIWRDVPFPLNIPVKIIAKIFFKTPEEGAQTTIHLAVSDEVNEANGKYFMDCREHGLSSDVSDMGKAAKYWEILEGLILKPSDPRI</sequence>
<keyword evidence="2" id="KW-0472">Membrane</keyword>
<evidence type="ECO:0000256" key="2">
    <source>
        <dbReference type="SAM" id="Phobius"/>
    </source>
</evidence>
<dbReference type="OrthoDB" id="191139at2759"/>
<name>A0A9P0MUV7_NEZVI</name>
<dbReference type="EMBL" id="OV725082">
    <property type="protein sequence ID" value="CAH1404336.1"/>
    <property type="molecule type" value="Genomic_DNA"/>
</dbReference>
<proteinExistence type="predicted"/>
<dbReference type="AlphaFoldDB" id="A0A9P0MUV7"/>
<dbReference type="PANTHER" id="PTHR43157:SF66">
    <property type="entry name" value="WW DOMAIN-CONTAINING OXIDOREDUCTASE-LIKE PROTEIN"/>
    <property type="match status" value="1"/>
</dbReference>
<keyword evidence="2" id="KW-0812">Transmembrane</keyword>
<dbReference type="Pfam" id="PF00106">
    <property type="entry name" value="adh_short"/>
    <property type="match status" value="1"/>
</dbReference>
<keyword evidence="1" id="KW-0560">Oxidoreductase</keyword>
<protein>
    <recommendedName>
        <fullName evidence="5">Retinol dehydrogenase 14</fullName>
    </recommendedName>
</protein>
<feature type="transmembrane region" description="Helical" evidence="2">
    <location>
        <begin position="12"/>
        <end position="31"/>
    </location>
</feature>
<gene>
    <name evidence="3" type="ORF">NEZAVI_LOCUS12766</name>
</gene>
<dbReference type="Gene3D" id="3.40.50.720">
    <property type="entry name" value="NAD(P)-binding Rossmann-like Domain"/>
    <property type="match status" value="1"/>
</dbReference>
<keyword evidence="2" id="KW-1133">Transmembrane helix</keyword>
<organism evidence="3 4">
    <name type="scientific">Nezara viridula</name>
    <name type="common">Southern green stink bug</name>
    <name type="synonym">Cimex viridulus</name>
    <dbReference type="NCBI Taxonomy" id="85310"/>
    <lineage>
        <taxon>Eukaryota</taxon>
        <taxon>Metazoa</taxon>
        <taxon>Ecdysozoa</taxon>
        <taxon>Arthropoda</taxon>
        <taxon>Hexapoda</taxon>
        <taxon>Insecta</taxon>
        <taxon>Pterygota</taxon>
        <taxon>Neoptera</taxon>
        <taxon>Paraneoptera</taxon>
        <taxon>Hemiptera</taxon>
        <taxon>Heteroptera</taxon>
        <taxon>Panheteroptera</taxon>
        <taxon>Pentatomomorpha</taxon>
        <taxon>Pentatomoidea</taxon>
        <taxon>Pentatomidae</taxon>
        <taxon>Pentatominae</taxon>
        <taxon>Nezara</taxon>
    </lineage>
</organism>
<dbReference type="GO" id="GO:0016491">
    <property type="term" value="F:oxidoreductase activity"/>
    <property type="evidence" value="ECO:0007669"/>
    <property type="project" value="UniProtKB-KW"/>
</dbReference>
<evidence type="ECO:0000256" key="1">
    <source>
        <dbReference type="ARBA" id="ARBA00023002"/>
    </source>
</evidence>
<dbReference type="InterPro" id="IPR036291">
    <property type="entry name" value="NAD(P)-bd_dom_sf"/>
</dbReference>
<evidence type="ECO:0008006" key="5">
    <source>
        <dbReference type="Google" id="ProtNLM"/>
    </source>
</evidence>
<dbReference type="Proteomes" id="UP001152798">
    <property type="component" value="Chromosome 6"/>
</dbReference>
<reference evidence="3" key="1">
    <citation type="submission" date="2022-01" db="EMBL/GenBank/DDBJ databases">
        <authorList>
            <person name="King R."/>
        </authorList>
    </citation>
    <scope>NUCLEOTIDE SEQUENCE</scope>
</reference>
<accession>A0A9P0MUV7</accession>
<dbReference type="PANTHER" id="PTHR43157">
    <property type="entry name" value="PHOSPHATIDYLINOSITOL-GLYCAN BIOSYNTHESIS CLASS F PROTEIN-RELATED"/>
    <property type="match status" value="1"/>
</dbReference>
<dbReference type="SUPFAM" id="SSF51735">
    <property type="entry name" value="NAD(P)-binding Rossmann-fold domains"/>
    <property type="match status" value="1"/>
</dbReference>
<dbReference type="InterPro" id="IPR002347">
    <property type="entry name" value="SDR_fam"/>
</dbReference>
<keyword evidence="4" id="KW-1185">Reference proteome</keyword>
<evidence type="ECO:0000313" key="4">
    <source>
        <dbReference type="Proteomes" id="UP001152798"/>
    </source>
</evidence>
<dbReference type="CDD" id="cd05327">
    <property type="entry name" value="retinol-DH_like_SDR_c_like"/>
    <property type="match status" value="1"/>
</dbReference>
<evidence type="ECO:0000313" key="3">
    <source>
        <dbReference type="EMBL" id="CAH1404336.1"/>
    </source>
</evidence>